<dbReference type="InterPro" id="IPR013094">
    <property type="entry name" value="AB_hydrolase_3"/>
</dbReference>
<comment type="caution">
    <text evidence="3">The sequence shown here is derived from an EMBL/GenBank/DDBJ whole genome shotgun (WGS) entry which is preliminary data.</text>
</comment>
<dbReference type="InterPro" id="IPR029058">
    <property type="entry name" value="AB_hydrolase_fold"/>
</dbReference>
<evidence type="ECO:0000313" key="4">
    <source>
        <dbReference type="Proteomes" id="UP000540787"/>
    </source>
</evidence>
<organism evidence="3 4">
    <name type="scientific">Massilia aurea</name>
    <dbReference type="NCBI Taxonomy" id="373040"/>
    <lineage>
        <taxon>Bacteria</taxon>
        <taxon>Pseudomonadati</taxon>
        <taxon>Pseudomonadota</taxon>
        <taxon>Betaproteobacteria</taxon>
        <taxon>Burkholderiales</taxon>
        <taxon>Oxalobacteraceae</taxon>
        <taxon>Telluria group</taxon>
        <taxon>Massilia</taxon>
    </lineage>
</organism>
<dbReference type="GO" id="GO:0019433">
    <property type="term" value="P:triglyceride catabolic process"/>
    <property type="evidence" value="ECO:0007669"/>
    <property type="project" value="TreeGrafter"/>
</dbReference>
<keyword evidence="4" id="KW-1185">Reference proteome</keyword>
<dbReference type="GO" id="GO:0005829">
    <property type="term" value="C:cytosol"/>
    <property type="evidence" value="ECO:0007669"/>
    <property type="project" value="TreeGrafter"/>
</dbReference>
<name>A0A7W9WXN7_9BURK</name>
<gene>
    <name evidence="3" type="ORF">HD842_000473</name>
</gene>
<feature type="chain" id="PRO_5030642404" evidence="1">
    <location>
        <begin position="23"/>
        <end position="346"/>
    </location>
</feature>
<keyword evidence="1" id="KW-0732">Signal</keyword>
<evidence type="ECO:0000313" key="3">
    <source>
        <dbReference type="EMBL" id="MBB6132362.1"/>
    </source>
</evidence>
<dbReference type="Gene3D" id="3.40.50.1820">
    <property type="entry name" value="alpha/beta hydrolase"/>
    <property type="match status" value="1"/>
</dbReference>
<dbReference type="PANTHER" id="PTHR23025:SF4">
    <property type="entry name" value="ALPHA_BETA HYDROLASE FOLD-3 DOMAIN-CONTAINING PROTEIN"/>
    <property type="match status" value="1"/>
</dbReference>
<dbReference type="PANTHER" id="PTHR23025">
    <property type="entry name" value="TRIACYLGLYCEROL LIPASE"/>
    <property type="match status" value="1"/>
</dbReference>
<proteinExistence type="predicted"/>
<dbReference type="EC" id="3.1.1.-" evidence="3"/>
<dbReference type="EMBL" id="JACHBX010000001">
    <property type="protein sequence ID" value="MBB6132362.1"/>
    <property type="molecule type" value="Genomic_DNA"/>
</dbReference>
<keyword evidence="3" id="KW-0378">Hydrolase</keyword>
<feature type="signal peptide" evidence="1">
    <location>
        <begin position="1"/>
        <end position="22"/>
    </location>
</feature>
<feature type="domain" description="Alpha/beta hydrolase fold-3" evidence="2">
    <location>
        <begin position="115"/>
        <end position="318"/>
    </location>
</feature>
<reference evidence="3 4" key="1">
    <citation type="submission" date="2020-08" db="EMBL/GenBank/DDBJ databases">
        <title>The Agave Microbiome: Exploring the role of microbial communities in plant adaptations to desert environments.</title>
        <authorList>
            <person name="Partida-Martinez L.P."/>
        </authorList>
    </citation>
    <scope>NUCLEOTIDE SEQUENCE [LARGE SCALE GENOMIC DNA]</scope>
    <source>
        <strain evidence="3 4">AT3.2</strain>
    </source>
</reference>
<evidence type="ECO:0000256" key="1">
    <source>
        <dbReference type="SAM" id="SignalP"/>
    </source>
</evidence>
<sequence length="346" mass="37105">MKKLTLTVVALAAGLLAGTAIAQTAAQPPKAEPNMQKVLDAMAALKPKPIETLSPEEARKQPTPSDAVKKVLTDAGKSTAPEPGVTMKTQSIQGKGGSFPIHIFTPEGAGPFPVVVYFHGGGFVIADTKVYESSVRGLAKKAKAIVISADYRLAPEHKFPTQTEDAFAAYQWALANAKSINGDPMRVAVAGESAGGNLATVVSMMAMEKKIQMPVHQLLVYPVVNDDMNNESYKKNANAKPLNKAMMTWFFKHYGADPKSPYALPMKAASLKGLPAATVITAEIDPLMTEGKAYADRLKKEGVTVNYRHFTGVTHEFFGMDAVVPKAKEAQQFAADELTKAFNAKR</sequence>
<dbReference type="GO" id="GO:0004771">
    <property type="term" value="F:sterol ester esterase activity"/>
    <property type="evidence" value="ECO:0007669"/>
    <property type="project" value="TreeGrafter"/>
</dbReference>
<dbReference type="Proteomes" id="UP000540787">
    <property type="component" value="Unassembled WGS sequence"/>
</dbReference>
<dbReference type="AlphaFoldDB" id="A0A7W9WXN7"/>
<dbReference type="SUPFAM" id="SSF53474">
    <property type="entry name" value="alpha/beta-Hydrolases"/>
    <property type="match status" value="1"/>
</dbReference>
<dbReference type="GO" id="GO:0004806">
    <property type="term" value="F:triacylglycerol lipase activity"/>
    <property type="evidence" value="ECO:0007669"/>
    <property type="project" value="TreeGrafter"/>
</dbReference>
<evidence type="ECO:0000259" key="2">
    <source>
        <dbReference type="Pfam" id="PF07859"/>
    </source>
</evidence>
<accession>A0A7W9WXN7</accession>
<protein>
    <submittedName>
        <fullName evidence="3">Acetyl esterase</fullName>
        <ecNumber evidence="3">3.1.1.-</ecNumber>
    </submittedName>
</protein>
<dbReference type="RefSeq" id="WP_183550446.1">
    <property type="nucleotide sequence ID" value="NZ_JACHBX010000001.1"/>
</dbReference>
<dbReference type="Pfam" id="PF07859">
    <property type="entry name" value="Abhydrolase_3"/>
    <property type="match status" value="1"/>
</dbReference>